<sequence length="148" mass="16020">MKFHATLELGGKTATGIEVPVDVVETLGSGKRPPVHVTINGHTYRSTVASMGGRYMLPVSAEQRGKAGVAAGDELEVTVELDTEPRTVEIPEDFATALDASPAARAFFDTLSYSHQLRHVLAIEGAKAPETRQRRITKAIDLLRARQK</sequence>
<evidence type="ECO:0000313" key="2">
    <source>
        <dbReference type="Proteomes" id="UP000294257"/>
    </source>
</evidence>
<protein>
    <submittedName>
        <fullName evidence="1">Uncharacterized protein DUF1905</fullName>
    </submittedName>
</protein>
<accession>A0A4Q7KBY8</accession>
<dbReference type="SUPFAM" id="SSF141694">
    <property type="entry name" value="AF2212/PG0164-like"/>
    <property type="match status" value="1"/>
</dbReference>
<evidence type="ECO:0000313" key="1">
    <source>
        <dbReference type="EMBL" id="RZS29684.1"/>
    </source>
</evidence>
<reference evidence="1 2" key="1">
    <citation type="submission" date="2019-02" db="EMBL/GenBank/DDBJ databases">
        <title>Genomic Encyclopedia of Type Strains, Phase IV (KMG-IV): sequencing the most valuable type-strain genomes for metagenomic binning, comparative biology and taxonomic classification.</title>
        <authorList>
            <person name="Goeker M."/>
        </authorList>
    </citation>
    <scope>NUCLEOTIDE SEQUENCE [LARGE SCALE GENOMIC DNA]</scope>
    <source>
        <strain evidence="1 2">DSM 101727</strain>
    </source>
</reference>
<dbReference type="Pfam" id="PF08922">
    <property type="entry name" value="DUF1905"/>
    <property type="match status" value="1"/>
</dbReference>
<dbReference type="InterPro" id="IPR037079">
    <property type="entry name" value="AF2212/PG0164-like_sf"/>
</dbReference>
<keyword evidence="2" id="KW-1185">Reference proteome</keyword>
<organism evidence="1 2">
    <name type="scientific">Herbihabitans rhizosphaerae</name>
    <dbReference type="NCBI Taxonomy" id="1872711"/>
    <lineage>
        <taxon>Bacteria</taxon>
        <taxon>Bacillati</taxon>
        <taxon>Actinomycetota</taxon>
        <taxon>Actinomycetes</taxon>
        <taxon>Pseudonocardiales</taxon>
        <taxon>Pseudonocardiaceae</taxon>
        <taxon>Herbihabitans</taxon>
    </lineage>
</organism>
<dbReference type="OrthoDB" id="2604865at2"/>
<comment type="caution">
    <text evidence="1">The sequence shown here is derived from an EMBL/GenBank/DDBJ whole genome shotgun (WGS) entry which is preliminary data.</text>
</comment>
<dbReference type="Pfam" id="PF13376">
    <property type="entry name" value="OmdA"/>
    <property type="match status" value="1"/>
</dbReference>
<dbReference type="InterPro" id="IPR015018">
    <property type="entry name" value="DUF1905"/>
</dbReference>
<dbReference type="AlphaFoldDB" id="A0A4Q7KBY8"/>
<gene>
    <name evidence="1" type="ORF">EV193_11989</name>
</gene>
<dbReference type="RefSeq" id="WP_130348809.1">
    <property type="nucleotide sequence ID" value="NZ_SGWQ01000019.1"/>
</dbReference>
<dbReference type="Proteomes" id="UP000294257">
    <property type="component" value="Unassembled WGS sequence"/>
</dbReference>
<dbReference type="Gene3D" id="2.40.30.100">
    <property type="entry name" value="AF2212/PG0164-like"/>
    <property type="match status" value="1"/>
</dbReference>
<dbReference type="EMBL" id="SGWQ01000019">
    <property type="protein sequence ID" value="RZS29684.1"/>
    <property type="molecule type" value="Genomic_DNA"/>
</dbReference>
<name>A0A4Q7KBY8_9PSEU</name>
<proteinExistence type="predicted"/>